<evidence type="ECO:0000313" key="3">
    <source>
        <dbReference type="Proteomes" id="UP001153269"/>
    </source>
</evidence>
<protein>
    <submittedName>
        <fullName evidence="2">Uncharacterized protein</fullName>
    </submittedName>
</protein>
<dbReference type="EMBL" id="CADEAL010000587">
    <property type="protein sequence ID" value="CAB1422479.1"/>
    <property type="molecule type" value="Genomic_DNA"/>
</dbReference>
<accession>A0A9N7YFL9</accession>
<name>A0A9N7YFL9_PLEPL</name>
<feature type="compositionally biased region" description="Basic and acidic residues" evidence="1">
    <location>
        <begin position="105"/>
        <end position="121"/>
    </location>
</feature>
<proteinExistence type="predicted"/>
<dbReference type="Proteomes" id="UP001153269">
    <property type="component" value="Unassembled WGS sequence"/>
</dbReference>
<keyword evidence="3" id="KW-1185">Reference proteome</keyword>
<organism evidence="2 3">
    <name type="scientific">Pleuronectes platessa</name>
    <name type="common">European plaice</name>
    <dbReference type="NCBI Taxonomy" id="8262"/>
    <lineage>
        <taxon>Eukaryota</taxon>
        <taxon>Metazoa</taxon>
        <taxon>Chordata</taxon>
        <taxon>Craniata</taxon>
        <taxon>Vertebrata</taxon>
        <taxon>Euteleostomi</taxon>
        <taxon>Actinopterygii</taxon>
        <taxon>Neopterygii</taxon>
        <taxon>Teleostei</taxon>
        <taxon>Neoteleostei</taxon>
        <taxon>Acanthomorphata</taxon>
        <taxon>Carangaria</taxon>
        <taxon>Pleuronectiformes</taxon>
        <taxon>Pleuronectoidei</taxon>
        <taxon>Pleuronectidae</taxon>
        <taxon>Pleuronectes</taxon>
    </lineage>
</organism>
<feature type="region of interest" description="Disordered" evidence="1">
    <location>
        <begin position="136"/>
        <end position="155"/>
    </location>
</feature>
<feature type="compositionally biased region" description="Polar residues" evidence="1">
    <location>
        <begin position="136"/>
        <end position="146"/>
    </location>
</feature>
<comment type="caution">
    <text evidence="2">The sequence shown here is derived from an EMBL/GenBank/DDBJ whole genome shotgun (WGS) entry which is preliminary data.</text>
</comment>
<dbReference type="AlphaFoldDB" id="A0A9N7YFL9"/>
<evidence type="ECO:0000256" key="1">
    <source>
        <dbReference type="SAM" id="MobiDB-lite"/>
    </source>
</evidence>
<reference evidence="2" key="1">
    <citation type="submission" date="2020-03" db="EMBL/GenBank/DDBJ databases">
        <authorList>
            <person name="Weist P."/>
        </authorList>
    </citation>
    <scope>NUCLEOTIDE SEQUENCE</scope>
</reference>
<gene>
    <name evidence="2" type="ORF">PLEPLA_LOCUS10395</name>
</gene>
<sequence>MEEKVLLEVPIKLRRPGPGSICLSEQCAVKGNERLAGLAYRGEGTSAKKFGVKVPRGTFAQSIGKDDTRAGAPMMEVLAGGKCIELLIELVGLGACPPVPSLPDGRPHSERNTQRSCRKGDDDETYLAIYTLQSTSNQSLDSSDPRSCTDIPVEV</sequence>
<feature type="region of interest" description="Disordered" evidence="1">
    <location>
        <begin position="99"/>
        <end position="122"/>
    </location>
</feature>
<evidence type="ECO:0000313" key="2">
    <source>
        <dbReference type="EMBL" id="CAB1422479.1"/>
    </source>
</evidence>